<dbReference type="GO" id="GO:0000981">
    <property type="term" value="F:DNA-binding transcription factor activity, RNA polymerase II-specific"/>
    <property type="evidence" value="ECO:0007669"/>
    <property type="project" value="InterPro"/>
</dbReference>
<evidence type="ECO:0000256" key="6">
    <source>
        <dbReference type="ARBA" id="ARBA00023242"/>
    </source>
</evidence>
<name>A0A319D5C2_9EURO</name>
<evidence type="ECO:0000313" key="9">
    <source>
        <dbReference type="EMBL" id="PYH92494.1"/>
    </source>
</evidence>
<dbReference type="InterPro" id="IPR052360">
    <property type="entry name" value="Transcr_Regulatory_Proteins"/>
</dbReference>
<evidence type="ECO:0000256" key="1">
    <source>
        <dbReference type="ARBA" id="ARBA00022723"/>
    </source>
</evidence>
<feature type="region of interest" description="Disordered" evidence="7">
    <location>
        <begin position="55"/>
        <end position="75"/>
    </location>
</feature>
<keyword evidence="6" id="KW-0539">Nucleus</keyword>
<dbReference type="Pfam" id="PF00172">
    <property type="entry name" value="Zn_clus"/>
    <property type="match status" value="1"/>
</dbReference>
<gene>
    <name evidence="9" type="ORF">BO71DRAFT_485375</name>
</gene>
<evidence type="ECO:0000256" key="7">
    <source>
        <dbReference type="SAM" id="MobiDB-lite"/>
    </source>
</evidence>
<dbReference type="GO" id="GO:0008270">
    <property type="term" value="F:zinc ion binding"/>
    <property type="evidence" value="ECO:0007669"/>
    <property type="project" value="InterPro"/>
</dbReference>
<dbReference type="Gene3D" id="4.10.240.10">
    <property type="entry name" value="Zn(2)-C6 fungal-type DNA-binding domain"/>
    <property type="match status" value="1"/>
</dbReference>
<dbReference type="InterPro" id="IPR021858">
    <property type="entry name" value="Fun_TF"/>
</dbReference>
<dbReference type="Pfam" id="PF11951">
    <property type="entry name" value="Fungal_trans_2"/>
    <property type="match status" value="1"/>
</dbReference>
<feature type="domain" description="Zn(2)-C6 fungal-type" evidence="8">
    <location>
        <begin position="19"/>
        <end position="49"/>
    </location>
</feature>
<dbReference type="Proteomes" id="UP000247810">
    <property type="component" value="Unassembled WGS sequence"/>
</dbReference>
<keyword evidence="1" id="KW-0479">Metal-binding</keyword>
<dbReference type="InterPro" id="IPR001138">
    <property type="entry name" value="Zn2Cys6_DnaBD"/>
</dbReference>
<evidence type="ECO:0000313" key="10">
    <source>
        <dbReference type="Proteomes" id="UP000247810"/>
    </source>
</evidence>
<keyword evidence="3" id="KW-0805">Transcription regulation</keyword>
<dbReference type="GO" id="GO:0003677">
    <property type="term" value="F:DNA binding"/>
    <property type="evidence" value="ECO:0007669"/>
    <property type="project" value="UniProtKB-KW"/>
</dbReference>
<evidence type="ECO:0000256" key="3">
    <source>
        <dbReference type="ARBA" id="ARBA00023015"/>
    </source>
</evidence>
<evidence type="ECO:0000256" key="2">
    <source>
        <dbReference type="ARBA" id="ARBA00022833"/>
    </source>
</evidence>
<keyword evidence="10" id="KW-1185">Reference proteome</keyword>
<proteinExistence type="predicted"/>
<dbReference type="EMBL" id="KZ825915">
    <property type="protein sequence ID" value="PYH92494.1"/>
    <property type="molecule type" value="Genomic_DNA"/>
</dbReference>
<dbReference type="PROSITE" id="PS50048">
    <property type="entry name" value="ZN2_CY6_FUNGAL_2"/>
    <property type="match status" value="1"/>
</dbReference>
<organism evidence="9 10">
    <name type="scientific">Aspergillus ellipticus CBS 707.79</name>
    <dbReference type="NCBI Taxonomy" id="1448320"/>
    <lineage>
        <taxon>Eukaryota</taxon>
        <taxon>Fungi</taxon>
        <taxon>Dikarya</taxon>
        <taxon>Ascomycota</taxon>
        <taxon>Pezizomycotina</taxon>
        <taxon>Eurotiomycetes</taxon>
        <taxon>Eurotiomycetidae</taxon>
        <taxon>Eurotiales</taxon>
        <taxon>Aspergillaceae</taxon>
        <taxon>Aspergillus</taxon>
        <taxon>Aspergillus subgen. Circumdati</taxon>
    </lineage>
</organism>
<sequence>MNTRKSRHGARGIRKVKTGCGTCKIRHKKCDEARPACSNCVEAGLKCDFASLPPPPLPTAPSQEDSQDVPPTPPLRILRYPPARPLLDHERGHMEYFQIICAPEFSLFFDLPVWENLVLRATLTEPALHHAALAIGSLSSSRYHSTAGAASSATSFAIRQYALAIQALHRRLDRSPQSVELPVLASVVFGLIEFLLGLDSQLEVHFRAGCAMLENLSMRQAEGSHGTGGYDLLANAVSQLTAQVDSFVAFRVARRRIRN</sequence>
<keyword evidence="4" id="KW-0238">DNA-binding</keyword>
<keyword evidence="2" id="KW-0862">Zinc</keyword>
<dbReference type="VEuPathDB" id="FungiDB:BO71DRAFT_485375"/>
<dbReference type="AlphaFoldDB" id="A0A319D5C2"/>
<dbReference type="OrthoDB" id="416217at2759"/>
<evidence type="ECO:0000256" key="5">
    <source>
        <dbReference type="ARBA" id="ARBA00023163"/>
    </source>
</evidence>
<dbReference type="GO" id="GO:0009893">
    <property type="term" value="P:positive regulation of metabolic process"/>
    <property type="evidence" value="ECO:0007669"/>
    <property type="project" value="UniProtKB-ARBA"/>
</dbReference>
<dbReference type="SUPFAM" id="SSF57701">
    <property type="entry name" value="Zn2/Cys6 DNA-binding domain"/>
    <property type="match status" value="1"/>
</dbReference>
<dbReference type="SMART" id="SM00066">
    <property type="entry name" value="GAL4"/>
    <property type="match status" value="1"/>
</dbReference>
<accession>A0A319D5C2</accession>
<evidence type="ECO:0000256" key="4">
    <source>
        <dbReference type="ARBA" id="ARBA00023125"/>
    </source>
</evidence>
<dbReference type="InterPro" id="IPR036864">
    <property type="entry name" value="Zn2-C6_fun-type_DNA-bd_sf"/>
</dbReference>
<protein>
    <recommendedName>
        <fullName evidence="8">Zn(2)-C6 fungal-type domain-containing protein</fullName>
    </recommendedName>
</protein>
<reference evidence="9 10" key="1">
    <citation type="submission" date="2018-02" db="EMBL/GenBank/DDBJ databases">
        <title>The genomes of Aspergillus section Nigri reveals drivers in fungal speciation.</title>
        <authorList>
            <consortium name="DOE Joint Genome Institute"/>
            <person name="Vesth T.C."/>
            <person name="Nybo J."/>
            <person name="Theobald S."/>
            <person name="Brandl J."/>
            <person name="Frisvad J.C."/>
            <person name="Nielsen K.F."/>
            <person name="Lyhne E.K."/>
            <person name="Kogle M.E."/>
            <person name="Kuo A."/>
            <person name="Riley R."/>
            <person name="Clum A."/>
            <person name="Nolan M."/>
            <person name="Lipzen A."/>
            <person name="Salamov A."/>
            <person name="Henrissat B."/>
            <person name="Wiebenga A."/>
            <person name="De vries R.P."/>
            <person name="Grigoriev I.V."/>
            <person name="Mortensen U.H."/>
            <person name="Andersen M.R."/>
            <person name="Baker S.E."/>
        </authorList>
    </citation>
    <scope>NUCLEOTIDE SEQUENCE [LARGE SCALE GENOMIC DNA]</scope>
    <source>
        <strain evidence="9 10">CBS 707.79</strain>
    </source>
</reference>
<dbReference type="PROSITE" id="PS00463">
    <property type="entry name" value="ZN2_CY6_FUNGAL_1"/>
    <property type="match status" value="1"/>
</dbReference>
<keyword evidence="5" id="KW-0804">Transcription</keyword>
<evidence type="ECO:0000259" key="8">
    <source>
        <dbReference type="PROSITE" id="PS50048"/>
    </source>
</evidence>
<dbReference type="PANTHER" id="PTHR36206:SF12">
    <property type="entry name" value="ASPERCRYPTIN BIOSYNTHESIS CLUSTER-SPECIFIC TRANSCRIPTION REGULATOR ATNN-RELATED"/>
    <property type="match status" value="1"/>
</dbReference>
<dbReference type="CDD" id="cd00067">
    <property type="entry name" value="GAL4"/>
    <property type="match status" value="1"/>
</dbReference>
<dbReference type="PANTHER" id="PTHR36206">
    <property type="entry name" value="ASPERCRYPTIN BIOSYNTHESIS CLUSTER-SPECIFIC TRANSCRIPTION REGULATOR ATNN-RELATED"/>
    <property type="match status" value="1"/>
</dbReference>